<protein>
    <recommendedName>
        <fullName evidence="2">DNA-directed RNA polymerase I subunit RPA12</fullName>
    </recommendedName>
</protein>
<proteinExistence type="inferred from homology"/>
<keyword evidence="13" id="KW-1185">Reference proteome</keyword>
<evidence type="ECO:0000256" key="2">
    <source>
        <dbReference type="ARBA" id="ARBA00018784"/>
    </source>
</evidence>
<dbReference type="InterPro" id="IPR034004">
    <property type="entry name" value="Zn_ribbon_RPA12_C"/>
</dbReference>
<sequence>MAAIGSLVFCTDCGNLLPVSKGNVKNILHCECCGAENRDTASKTTITQSKPSDFPSVLRQKLSIVQSVERHKIQTEAVVNETCEKCGRTEVKYSAVQLRSADEGSTIFYTCDCGHKYVVPPCACKLDAANQFSGIDGTPTIEVLPKEAIF</sequence>
<dbReference type="GO" id="GO:0005736">
    <property type="term" value="C:RNA polymerase I complex"/>
    <property type="evidence" value="ECO:0007669"/>
    <property type="project" value="TreeGrafter"/>
</dbReference>
<evidence type="ECO:0000256" key="7">
    <source>
        <dbReference type="ARBA" id="ARBA00023163"/>
    </source>
</evidence>
<dbReference type="Proteomes" id="UP001369815">
    <property type="component" value="Unassembled WGS sequence"/>
</dbReference>
<dbReference type="EMBL" id="JBANMG010000010">
    <property type="protein sequence ID" value="KAK6948530.1"/>
    <property type="molecule type" value="Genomic_DNA"/>
</dbReference>
<evidence type="ECO:0000256" key="5">
    <source>
        <dbReference type="ARBA" id="ARBA00022771"/>
    </source>
</evidence>
<dbReference type="Pfam" id="PF01096">
    <property type="entry name" value="Zn_ribbon_TFIIS"/>
    <property type="match status" value="1"/>
</dbReference>
<keyword evidence="8" id="KW-0539">Nucleus</keyword>
<keyword evidence="5 9" id="KW-0863">Zinc-finger</keyword>
<gene>
    <name evidence="12" type="ORF">Daesc_010298</name>
</gene>
<dbReference type="GO" id="GO:0008270">
    <property type="term" value="F:zinc ion binding"/>
    <property type="evidence" value="ECO:0007669"/>
    <property type="project" value="UniProtKB-KW"/>
</dbReference>
<evidence type="ECO:0000256" key="8">
    <source>
        <dbReference type="ARBA" id="ARBA00023242"/>
    </source>
</evidence>
<dbReference type="InterPro" id="IPR019761">
    <property type="entry name" value="DNA-dir_RNA_pol-M_15_CS"/>
</dbReference>
<dbReference type="SUPFAM" id="SSF57783">
    <property type="entry name" value="Zinc beta-ribbon"/>
    <property type="match status" value="1"/>
</dbReference>
<name>A0AAX6M798_9PEZI</name>
<dbReference type="GO" id="GO:0003676">
    <property type="term" value="F:nucleic acid binding"/>
    <property type="evidence" value="ECO:0007669"/>
    <property type="project" value="InterPro"/>
</dbReference>
<evidence type="ECO:0000256" key="10">
    <source>
        <dbReference type="RuleBase" id="RU003474"/>
    </source>
</evidence>
<evidence type="ECO:0000256" key="9">
    <source>
        <dbReference type="PROSITE-ProRule" id="PRU00472"/>
    </source>
</evidence>
<dbReference type="PROSITE" id="PS01030">
    <property type="entry name" value="RNA_POL_M_15KD"/>
    <property type="match status" value="1"/>
</dbReference>
<evidence type="ECO:0000256" key="3">
    <source>
        <dbReference type="ARBA" id="ARBA00022478"/>
    </source>
</evidence>
<dbReference type="GO" id="GO:0055029">
    <property type="term" value="C:nuclear DNA-directed RNA polymerase complex"/>
    <property type="evidence" value="ECO:0007669"/>
    <property type="project" value="UniProtKB-ARBA"/>
</dbReference>
<accession>A0AAX6M798</accession>
<keyword evidence="7 10" id="KW-0804">Transcription</keyword>
<evidence type="ECO:0000313" key="13">
    <source>
        <dbReference type="Proteomes" id="UP001369815"/>
    </source>
</evidence>
<keyword evidence="3 10" id="KW-0240">DNA-directed RNA polymerase</keyword>
<comment type="similarity">
    <text evidence="10">Belongs to the archaeal rpoM/eukaryotic RPA12/RPB9/RPC11 RNA polymerase family.</text>
</comment>
<evidence type="ECO:0000256" key="1">
    <source>
        <dbReference type="ARBA" id="ARBA00004604"/>
    </source>
</evidence>
<dbReference type="AlphaFoldDB" id="A0AAX6M798"/>
<organism evidence="12 13">
    <name type="scientific">Daldinia eschscholtzii</name>
    <dbReference type="NCBI Taxonomy" id="292717"/>
    <lineage>
        <taxon>Eukaryota</taxon>
        <taxon>Fungi</taxon>
        <taxon>Dikarya</taxon>
        <taxon>Ascomycota</taxon>
        <taxon>Pezizomycotina</taxon>
        <taxon>Sordariomycetes</taxon>
        <taxon>Xylariomycetidae</taxon>
        <taxon>Xylariales</taxon>
        <taxon>Hypoxylaceae</taxon>
        <taxon>Daldinia</taxon>
    </lineage>
</organism>
<dbReference type="PANTHER" id="PTHR11239">
    <property type="entry name" value="DNA-DIRECTED RNA POLYMERASE"/>
    <property type="match status" value="1"/>
</dbReference>
<dbReference type="InterPro" id="IPR001222">
    <property type="entry name" value="Znf_TFIIS"/>
</dbReference>
<evidence type="ECO:0000259" key="11">
    <source>
        <dbReference type="PROSITE" id="PS51133"/>
    </source>
</evidence>
<dbReference type="PROSITE" id="PS51133">
    <property type="entry name" value="ZF_TFIIS_2"/>
    <property type="match status" value="1"/>
</dbReference>
<comment type="subcellular location">
    <subcellularLocation>
        <location evidence="1">Nucleus</location>
        <location evidence="1">Nucleolus</location>
    </subcellularLocation>
</comment>
<dbReference type="SMART" id="SM00661">
    <property type="entry name" value="RPOL9"/>
    <property type="match status" value="1"/>
</dbReference>
<dbReference type="GO" id="GO:0003899">
    <property type="term" value="F:DNA-directed RNA polymerase activity"/>
    <property type="evidence" value="ECO:0007669"/>
    <property type="project" value="InterPro"/>
</dbReference>
<evidence type="ECO:0000256" key="4">
    <source>
        <dbReference type="ARBA" id="ARBA00022723"/>
    </source>
</evidence>
<dbReference type="Gene3D" id="2.20.25.10">
    <property type="match status" value="1"/>
</dbReference>
<dbReference type="GO" id="GO:0006363">
    <property type="term" value="P:termination of RNA polymerase I transcription"/>
    <property type="evidence" value="ECO:0007669"/>
    <property type="project" value="TreeGrafter"/>
</dbReference>
<keyword evidence="6" id="KW-0862">Zinc</keyword>
<dbReference type="InterPro" id="IPR012164">
    <property type="entry name" value="Rpa12/Rpb9/Rpc10/TFS"/>
</dbReference>
<comment type="caution">
    <text evidence="12">The sequence shown here is derived from an EMBL/GenBank/DDBJ whole genome shotgun (WGS) entry which is preliminary data.</text>
</comment>
<dbReference type="SMART" id="SM00440">
    <property type="entry name" value="ZnF_C2C2"/>
    <property type="match status" value="1"/>
</dbReference>
<feature type="domain" description="TFIIS-type" evidence="11">
    <location>
        <begin position="79"/>
        <end position="118"/>
    </location>
</feature>
<keyword evidence="4 10" id="KW-0479">Metal-binding</keyword>
<dbReference type="PANTHER" id="PTHR11239:SF14">
    <property type="entry name" value="DNA-DIRECTED RNA POLYMERASE I SUBUNIT RPA12"/>
    <property type="match status" value="1"/>
</dbReference>
<dbReference type="CDD" id="cd10507">
    <property type="entry name" value="Zn-ribbon_RPA12"/>
    <property type="match status" value="1"/>
</dbReference>
<evidence type="ECO:0000313" key="12">
    <source>
        <dbReference type="EMBL" id="KAK6948530.1"/>
    </source>
</evidence>
<dbReference type="InterPro" id="IPR001529">
    <property type="entry name" value="Zn_ribbon_RPB9"/>
</dbReference>
<evidence type="ECO:0000256" key="6">
    <source>
        <dbReference type="ARBA" id="ARBA00022833"/>
    </source>
</evidence>
<reference evidence="12 13" key="1">
    <citation type="journal article" date="2024" name="Front Chem Biol">
        <title>Unveiling the potential of Daldinia eschscholtzii MFLUCC 19-0629 through bioactivity and bioinformatics studies for enhanced sustainable agriculture production.</title>
        <authorList>
            <person name="Brooks S."/>
            <person name="Weaver J.A."/>
            <person name="Klomchit A."/>
            <person name="Alharthi S.A."/>
            <person name="Onlamun T."/>
            <person name="Nurani R."/>
            <person name="Vong T.K."/>
            <person name="Alberti F."/>
            <person name="Greco C."/>
        </authorList>
    </citation>
    <scope>NUCLEOTIDE SEQUENCE [LARGE SCALE GENOMIC DNA]</scope>
    <source>
        <strain evidence="12">MFLUCC 19-0629</strain>
    </source>
</reference>